<protein>
    <submittedName>
        <fullName evidence="1">Uncharacterized protein</fullName>
    </submittedName>
</protein>
<dbReference type="Proteomes" id="UP000035721">
    <property type="component" value="Unassembled WGS sequence"/>
</dbReference>
<dbReference type="OrthoDB" id="9798386at2"/>
<evidence type="ECO:0000313" key="2">
    <source>
        <dbReference type="Proteomes" id="UP000035721"/>
    </source>
</evidence>
<organism evidence="1 2">
    <name type="scientific">Nostocoides japonicum T1-X7</name>
    <dbReference type="NCBI Taxonomy" id="1194083"/>
    <lineage>
        <taxon>Bacteria</taxon>
        <taxon>Bacillati</taxon>
        <taxon>Actinomycetota</taxon>
        <taxon>Actinomycetes</taxon>
        <taxon>Micrococcales</taxon>
        <taxon>Intrasporangiaceae</taxon>
        <taxon>Nostocoides</taxon>
    </lineage>
</organism>
<dbReference type="SUPFAM" id="SSF89372">
    <property type="entry name" value="Fucose-specific lectin"/>
    <property type="match status" value="1"/>
</dbReference>
<reference evidence="1 2" key="1">
    <citation type="journal article" date="2013" name="ISME J.">
        <title>A metabolic model for members of the genus Tetrasphaera involved in enhanced biological phosphorus removal.</title>
        <authorList>
            <person name="Kristiansen R."/>
            <person name="Nguyen H.T.T."/>
            <person name="Saunders A.M."/>
            <person name="Nielsen J.L."/>
            <person name="Wimmer R."/>
            <person name="Le V.Q."/>
            <person name="McIlroy S.J."/>
            <person name="Petrovski S."/>
            <person name="Seviour R.J."/>
            <person name="Calteau A."/>
            <person name="Nielsen K.L."/>
            <person name="Nielsen P.H."/>
        </authorList>
    </citation>
    <scope>NUCLEOTIDE SEQUENCE [LARGE SCALE GENOMIC DNA]</scope>
    <source>
        <strain evidence="1 2">T1-X7</strain>
    </source>
</reference>
<dbReference type="AlphaFoldDB" id="A0A077M0W7"/>
<evidence type="ECO:0000313" key="1">
    <source>
        <dbReference type="EMBL" id="CCH79973.1"/>
    </source>
</evidence>
<accession>A0A077M0W7</accession>
<comment type="caution">
    <text evidence="1">The sequence shown here is derived from an EMBL/GenBank/DDBJ whole genome shotgun (WGS) entry which is preliminary data.</text>
</comment>
<dbReference type="EMBL" id="CAJB01000402">
    <property type="protein sequence ID" value="CCH79973.1"/>
    <property type="molecule type" value="Genomic_DNA"/>
</dbReference>
<dbReference type="RefSeq" id="WP_157635428.1">
    <property type="nucleotide sequence ID" value="NZ_HF570958.1"/>
</dbReference>
<dbReference type="Gene3D" id="2.120.10.70">
    <property type="entry name" value="Fucose-specific lectin"/>
    <property type="match status" value="1"/>
</dbReference>
<proteinExistence type="predicted"/>
<sequence>MSISRARVSGFSPAVNGLHFDNTWPHVPDWRVSIAGGVIAIGDAANGMCGGMAYTVRDLFEAGLLPPDDRSAPRSGPLFDYVANRLLASFDLPGGPLEYIGAMSPLLPDVGRSAIIRQAWADIRPDIDAQRLSPIGVIKVRSALVTDIGRNHQCLVFGYDLDGSHLTLHTFNPNSNSVDVTLTMDLAAENITIESSDGTDVFSLFRTNYHPVFPAPLVGSLGLRHRLGIADVVFAASGGQLHDLSLLSGRGWATWQLPGPPAAGSPREYVTTSFDQASRVVYRGADEHLHELSLEATGLWTSDDLSVLTGSPEAAGDPSGYVTDDVDQAARVVYRGTDGHVLELSLTPGGSWTWGDLTALTGAPPATGDPSGYVTDDVDQAARVVYRGTDGHVLELSLAPGGRWTWGDLTALTSAPEAAGDPSGYVTRTIDRAARVVYLDAAGHIGEFTLIPGAAWHYADLSQTAAPLGGLVTATGPPHGCATPISL</sequence>
<dbReference type="STRING" id="1194083.BN12_690002"/>
<name>A0A077M0W7_9MICO</name>
<keyword evidence="2" id="KW-1185">Reference proteome</keyword>
<gene>
    <name evidence="1" type="ORF">BN12_690002</name>
</gene>